<name>A0ABR3W202_9PEZI</name>
<dbReference type="InterPro" id="IPR035706">
    <property type="entry name" value="AAA_9"/>
</dbReference>
<accession>A0ABR3W202</accession>
<evidence type="ECO:0000313" key="6">
    <source>
        <dbReference type="EMBL" id="KAL1851300.1"/>
    </source>
</evidence>
<protein>
    <submittedName>
        <fullName evidence="6">Uncharacterized protein</fullName>
    </submittedName>
</protein>
<dbReference type="InterPro" id="IPR027417">
    <property type="entry name" value="P-loop_NTPase"/>
</dbReference>
<dbReference type="Gene3D" id="6.10.140.1060">
    <property type="match status" value="1"/>
</dbReference>
<dbReference type="InterPro" id="IPR004273">
    <property type="entry name" value="Dynein_heavy_D6_P-loop"/>
</dbReference>
<evidence type="ECO:0000256" key="1">
    <source>
        <dbReference type="SAM" id="Coils"/>
    </source>
</evidence>
<organism evidence="6 7">
    <name type="scientific">Phialemonium thermophilum</name>
    <dbReference type="NCBI Taxonomy" id="223376"/>
    <lineage>
        <taxon>Eukaryota</taxon>
        <taxon>Fungi</taxon>
        <taxon>Dikarya</taxon>
        <taxon>Ascomycota</taxon>
        <taxon>Pezizomycotina</taxon>
        <taxon>Sordariomycetes</taxon>
        <taxon>Sordariomycetidae</taxon>
        <taxon>Cephalothecales</taxon>
        <taxon>Cephalothecaceae</taxon>
        <taxon>Phialemonium</taxon>
    </lineage>
</organism>
<feature type="domain" description="Dynein heavy chain region D6 P-loop" evidence="2">
    <location>
        <begin position="697"/>
        <end position="804"/>
    </location>
</feature>
<evidence type="ECO:0000259" key="3">
    <source>
        <dbReference type="Pfam" id="PF12777"/>
    </source>
</evidence>
<evidence type="ECO:0000259" key="5">
    <source>
        <dbReference type="Pfam" id="PF18198"/>
    </source>
</evidence>
<evidence type="ECO:0000313" key="7">
    <source>
        <dbReference type="Proteomes" id="UP001586593"/>
    </source>
</evidence>
<evidence type="ECO:0000259" key="2">
    <source>
        <dbReference type="Pfam" id="PF03028"/>
    </source>
</evidence>
<dbReference type="Pfam" id="PF12781">
    <property type="entry name" value="AAA_9"/>
    <property type="match status" value="1"/>
</dbReference>
<dbReference type="Pfam" id="PF18198">
    <property type="entry name" value="AAA_lid_11"/>
    <property type="match status" value="1"/>
</dbReference>
<feature type="domain" description="Dynein heavy chain ATP-binding dynein motor region" evidence="4">
    <location>
        <begin position="203"/>
        <end position="431"/>
    </location>
</feature>
<dbReference type="Proteomes" id="UP001586593">
    <property type="component" value="Unassembled WGS sequence"/>
</dbReference>
<dbReference type="Pfam" id="PF12777">
    <property type="entry name" value="MT"/>
    <property type="match status" value="1"/>
</dbReference>
<dbReference type="Pfam" id="PF03028">
    <property type="entry name" value="Dynein_heavy"/>
    <property type="match status" value="1"/>
</dbReference>
<dbReference type="EMBL" id="JAZHXJ010000796">
    <property type="protein sequence ID" value="KAL1851300.1"/>
    <property type="molecule type" value="Genomic_DNA"/>
</dbReference>
<dbReference type="PANTHER" id="PTHR45703">
    <property type="entry name" value="DYNEIN HEAVY CHAIN"/>
    <property type="match status" value="1"/>
</dbReference>
<keyword evidence="7" id="KW-1185">Reference proteome</keyword>
<dbReference type="InterPro" id="IPR042219">
    <property type="entry name" value="AAA_lid_11_sf"/>
</dbReference>
<dbReference type="PANTHER" id="PTHR45703:SF36">
    <property type="entry name" value="DYNEIN HEAVY CHAIN, CYTOPLASMIC"/>
    <property type="match status" value="1"/>
</dbReference>
<evidence type="ECO:0000259" key="4">
    <source>
        <dbReference type="Pfam" id="PF12781"/>
    </source>
</evidence>
<dbReference type="InterPro" id="IPR041658">
    <property type="entry name" value="AAA_lid_11"/>
</dbReference>
<dbReference type="InterPro" id="IPR024743">
    <property type="entry name" value="Dynein_HC_stalk"/>
</dbReference>
<dbReference type="InterPro" id="IPR026983">
    <property type="entry name" value="DHC"/>
</dbReference>
<keyword evidence="1" id="KW-0175">Coiled coil</keyword>
<feature type="domain" description="Dynein heavy chain coiled coil stalk" evidence="3">
    <location>
        <begin position="7"/>
        <end position="172"/>
    </location>
</feature>
<dbReference type="Gene3D" id="1.20.920.20">
    <property type="match status" value="1"/>
</dbReference>
<reference evidence="6 7" key="1">
    <citation type="journal article" date="2024" name="Commun. Biol.">
        <title>Comparative genomic analysis of thermophilic fungi reveals convergent evolutionary adaptations and gene losses.</title>
        <authorList>
            <person name="Steindorff A.S."/>
            <person name="Aguilar-Pontes M.V."/>
            <person name="Robinson A.J."/>
            <person name="Andreopoulos B."/>
            <person name="LaButti K."/>
            <person name="Kuo A."/>
            <person name="Mondo S."/>
            <person name="Riley R."/>
            <person name="Otillar R."/>
            <person name="Haridas S."/>
            <person name="Lipzen A."/>
            <person name="Grimwood J."/>
            <person name="Schmutz J."/>
            <person name="Clum A."/>
            <person name="Reid I.D."/>
            <person name="Moisan M.C."/>
            <person name="Butler G."/>
            <person name="Nguyen T.T.M."/>
            <person name="Dewar K."/>
            <person name="Conant G."/>
            <person name="Drula E."/>
            <person name="Henrissat B."/>
            <person name="Hansel C."/>
            <person name="Singer S."/>
            <person name="Hutchinson M.I."/>
            <person name="de Vries R.P."/>
            <person name="Natvig D.O."/>
            <person name="Powell A.J."/>
            <person name="Tsang A."/>
            <person name="Grigoriev I.V."/>
        </authorList>
    </citation>
    <scope>NUCLEOTIDE SEQUENCE [LARGE SCALE GENOMIC DNA]</scope>
    <source>
        <strain evidence="6 7">ATCC 24622</strain>
    </source>
</reference>
<feature type="coiled-coil region" evidence="1">
    <location>
        <begin position="58"/>
        <end position="106"/>
    </location>
</feature>
<dbReference type="Gene3D" id="1.10.8.1220">
    <property type="match status" value="1"/>
</dbReference>
<dbReference type="Gene3D" id="3.40.50.300">
    <property type="entry name" value="P-loop containing nucleotide triphosphate hydrolases"/>
    <property type="match status" value="2"/>
</dbReference>
<sequence>MTKPLRLKMRNEFLANPEFTFDKVNRASKACGPLVQWVEAQVNYAEILDRVGPLRDEVARLEERALQTRAEATAVQDTIAKLEASIDTYKREYAALISETQAIKAEMARVQFKVDRSVRLLDSLASERARWEEASRSFETQIATLVGDVLVAAAFLAYGGLYDQTFRKAMTEDWLHQLHLSGIRCKPHNPVVEYLSTADERLAWQEHALPVDDLCTENAIILKRFNRYPLIIDPSGRVAEFLQKECSGGGGGGAGDRRALTVTSFLDDSFTKQLESALRFGNPILIQDAEHLDPILNHVLNKEYQKTGGRVLIQLGKQEIDFSPSFRLYLSTRDPSATFAPDVCSRTTFVNFTVTQSSLQTQSLNDVLKSERPDVDERRSNLIKLQGEFKVHLRQLEKRLLQALNESRGNILDDDRVIETLETLKTEAADISAKMTSTEGVMAEVEAITLQYDVVARSCSAVFAVLEQLHYLNHFYQFSLQYFLDIFHSVLRGGSGSGSSQLARATDHDARRDIIVRDLFVTTFQRTALGLLQKDRITLAMLLVQASPYKMDKGLLDVILDDRVVGADVSTDPAAKDDVFARAKRIPALKKRLPDLPVSSAGAAAADWDRFFAEELAENFVPQIWDDDGNDGNESRDKSSRTQGEIDRALLSLLLVKLFRLDRFVPAAERFVSLVFGPGLFDVVEDLQDTVMSQGSATRPIALVSSPGFDASYKVDNLVERLRVRCTNIAMGSNEGLASADKAIGHAAQTGTWVLVKNVHLAPTWLQSLEKRMESLHPHADFRLFLSMESSNKIPVNLLRASRVLMYEQPAGIRANMKDSMSSLLARPVRRPVERARLYLLLSFLHAVVQERLRYAPNLGWKGFWEFNDADYECSAFVIDTWIDYAAQNRSNIAPQNIPWEMIRTLVTETYGGKIDDEGDFRMLAQLVLNVLTPAAFDIGHKLVEGGGQGEDLLVPSGTSMQEFMSWIHQLPEREPPTYLGLPANAEKLLLVGLGRSMIGDLKKITDLLDEGEQLVTEA</sequence>
<dbReference type="Gene3D" id="1.10.8.720">
    <property type="entry name" value="Region D6 of dynein motor"/>
    <property type="match status" value="1"/>
</dbReference>
<feature type="domain" description="Dynein heavy chain AAA lid" evidence="5">
    <location>
        <begin position="837"/>
        <end position="986"/>
    </location>
</feature>
<proteinExistence type="predicted"/>
<gene>
    <name evidence="6" type="ORF">VTK73DRAFT_9459</name>
</gene>
<comment type="caution">
    <text evidence="6">The sequence shown here is derived from an EMBL/GenBank/DDBJ whole genome shotgun (WGS) entry which is preliminary data.</text>
</comment>